<dbReference type="Proteomes" id="UP000533598">
    <property type="component" value="Unassembled WGS sequence"/>
</dbReference>
<reference evidence="1 2" key="1">
    <citation type="submission" date="2020-08" db="EMBL/GenBank/DDBJ databases">
        <title>Sequencing the genomes of 1000 actinobacteria strains.</title>
        <authorList>
            <person name="Klenk H.-P."/>
        </authorList>
    </citation>
    <scope>NUCLEOTIDE SEQUENCE [LARGE SCALE GENOMIC DNA]</scope>
    <source>
        <strain evidence="1 2">DSM 44230</strain>
    </source>
</reference>
<dbReference type="InterPro" id="IPR017642">
    <property type="entry name" value="DNA_S_mod_DndB"/>
</dbReference>
<dbReference type="EMBL" id="JACHMH010000001">
    <property type="protein sequence ID" value="MBB4674405.1"/>
    <property type="molecule type" value="Genomic_DNA"/>
</dbReference>
<dbReference type="RefSeq" id="WP_185000535.1">
    <property type="nucleotide sequence ID" value="NZ_BAAAUI010000003.1"/>
</dbReference>
<dbReference type="Pfam" id="PF14072">
    <property type="entry name" value="DndB"/>
    <property type="match status" value="1"/>
</dbReference>
<comment type="caution">
    <text evidence="1">The sequence shown here is derived from an EMBL/GenBank/DDBJ whole genome shotgun (WGS) entry which is preliminary data.</text>
</comment>
<gene>
    <name evidence="1" type="ORF">HNR67_000523</name>
</gene>
<name>A0A7W7FR12_9PSEU</name>
<proteinExistence type="predicted"/>
<organism evidence="1 2">
    <name type="scientific">Crossiella cryophila</name>
    <dbReference type="NCBI Taxonomy" id="43355"/>
    <lineage>
        <taxon>Bacteria</taxon>
        <taxon>Bacillati</taxon>
        <taxon>Actinomycetota</taxon>
        <taxon>Actinomycetes</taxon>
        <taxon>Pseudonocardiales</taxon>
        <taxon>Pseudonocardiaceae</taxon>
        <taxon>Crossiella</taxon>
    </lineage>
</organism>
<accession>A0A7W7FR12</accession>
<keyword evidence="2" id="KW-1185">Reference proteome</keyword>
<protein>
    <submittedName>
        <fullName evidence="1">Uncharacterized protein</fullName>
    </submittedName>
</protein>
<evidence type="ECO:0000313" key="1">
    <source>
        <dbReference type="EMBL" id="MBB4674405.1"/>
    </source>
</evidence>
<sequence>MAAMHEGVPVHLMLFRDQAAIGVMSWGTLLTLVPDPILEETKGALRFDRRLREHAELRATVQRLLKGTQKGRNVASYASYIAAGIRGDLGKAWSTPPLCLWSSRPLRIAGEDSEEPGLGRPVVASLPLGNPVIAIDAETQVAAMHKIMNDPDAFDLDDSELTDMAVPYELYWGISSEEARQIFHDRNLFGVPVAKTLALSMDQRDFGTTVAQHAMAMTRVQVDGKLVDFAKYVNTKKRQLAKTDEEWVTLSALRSLAATVMLGKPGIEETSGTIDSSRIPNFQSTEVRDQVAATVSLIISTFSDEFSRRTAITTPAVLAGVGAAAHTTMPWSADEAPMKREEFVSILKDIRWDREPQYWEGVAAKRTAKGDLSFAGGAKDSGHRVCDAILRPDSPLGLRIRGK</sequence>
<dbReference type="AlphaFoldDB" id="A0A7W7FR12"/>
<evidence type="ECO:0000313" key="2">
    <source>
        <dbReference type="Proteomes" id="UP000533598"/>
    </source>
</evidence>